<dbReference type="PANTHER" id="PTHR10938">
    <property type="entry name" value="TRANSLATION INITIATION FACTOR IF-3"/>
    <property type="match status" value="1"/>
</dbReference>
<evidence type="ECO:0000259" key="7">
    <source>
        <dbReference type="Pfam" id="PF05198"/>
    </source>
</evidence>
<dbReference type="KEGG" id="caqa:MICH65_0657"/>
<dbReference type="SUPFAM" id="SSF55200">
    <property type="entry name" value="Translation initiation factor IF3, C-terminal domain"/>
    <property type="match status" value="1"/>
</dbReference>
<comment type="function">
    <text evidence="5">IF-3 binds to the 30S ribosomal subunit and shifts the equilibrium between 70S ribosomes and their 50S and 30S subunits in favor of the free subunits, thus enhancing the availability of 30S subunits on which protein synthesis initiation begins.</text>
</comment>
<dbReference type="SUPFAM" id="SSF54364">
    <property type="entry name" value="Translation initiation factor IF3, N-terminal domain"/>
    <property type="match status" value="1"/>
</dbReference>
<evidence type="ECO:0000256" key="3">
    <source>
        <dbReference type="ARBA" id="ARBA00022917"/>
    </source>
</evidence>
<evidence type="ECO:0000256" key="4">
    <source>
        <dbReference type="NCBIfam" id="TIGR00168"/>
    </source>
</evidence>
<evidence type="ECO:0000256" key="5">
    <source>
        <dbReference type="RuleBase" id="RU000646"/>
    </source>
</evidence>
<comment type="subcellular location">
    <subcellularLocation>
        <location evidence="5">Cytoplasm</location>
    </subcellularLocation>
</comment>
<dbReference type="InterPro" id="IPR001288">
    <property type="entry name" value="Translation_initiation_fac_3"/>
</dbReference>
<dbReference type="Gene3D" id="3.10.20.80">
    <property type="entry name" value="Translation initiation factor 3 (IF-3), N-terminal domain"/>
    <property type="match status" value="1"/>
</dbReference>
<feature type="domain" description="Translation initiation factor 3 C-terminal" evidence="6">
    <location>
        <begin position="56"/>
        <end position="138"/>
    </location>
</feature>
<evidence type="ECO:0000256" key="1">
    <source>
        <dbReference type="ARBA" id="ARBA00005439"/>
    </source>
</evidence>
<organism evidence="8 9">
    <name type="scientific">Candidatus Chazhemtobacterium aquaticus</name>
    <dbReference type="NCBI Taxonomy" id="2715735"/>
    <lineage>
        <taxon>Bacteria</taxon>
        <taxon>Candidatus Chazhemtobacteraceae</taxon>
        <taxon>Candidatus Chazhemtobacterium</taxon>
    </lineage>
</organism>
<dbReference type="GO" id="GO:0032790">
    <property type="term" value="P:ribosome disassembly"/>
    <property type="evidence" value="ECO:0007669"/>
    <property type="project" value="TreeGrafter"/>
</dbReference>
<dbReference type="InterPro" id="IPR019815">
    <property type="entry name" value="Translation_initiation_fac_3_C"/>
</dbReference>
<feature type="domain" description="Translation initiation factor 3 N-terminal" evidence="7">
    <location>
        <begin position="1"/>
        <end position="46"/>
    </location>
</feature>
<proteinExistence type="inferred from homology"/>
<dbReference type="Pfam" id="PF05198">
    <property type="entry name" value="IF3_N"/>
    <property type="match status" value="1"/>
</dbReference>
<evidence type="ECO:0000313" key="8">
    <source>
        <dbReference type="EMBL" id="QHO63638.1"/>
    </source>
</evidence>
<dbReference type="GO" id="GO:0043022">
    <property type="term" value="F:ribosome binding"/>
    <property type="evidence" value="ECO:0007669"/>
    <property type="project" value="TreeGrafter"/>
</dbReference>
<keyword evidence="3 5" id="KW-0648">Protein biosynthesis</keyword>
<dbReference type="Gene3D" id="3.30.110.10">
    <property type="entry name" value="Translation initiation factor 3 (IF-3), C-terminal domain"/>
    <property type="match status" value="1"/>
</dbReference>
<name>A0A857NHT8_9BACT</name>
<dbReference type="InterPro" id="IPR019814">
    <property type="entry name" value="Translation_initiation_fac_3_N"/>
</dbReference>
<protein>
    <recommendedName>
        <fullName evidence="4 5">Translation initiation factor IF-3</fullName>
    </recommendedName>
</protein>
<dbReference type="AlphaFoldDB" id="A0A857NHT8"/>
<dbReference type="PROSITE" id="PS00938">
    <property type="entry name" value="IF3"/>
    <property type="match status" value="1"/>
</dbReference>
<dbReference type="NCBIfam" id="TIGR00168">
    <property type="entry name" value="infC"/>
    <property type="match status" value="1"/>
</dbReference>
<dbReference type="EMBL" id="CP047901">
    <property type="protein sequence ID" value="QHO63638.1"/>
    <property type="molecule type" value="Genomic_DNA"/>
</dbReference>
<keyword evidence="2 5" id="KW-0396">Initiation factor</keyword>
<dbReference type="PANTHER" id="PTHR10938:SF0">
    <property type="entry name" value="TRANSLATION INITIATION FACTOR IF-3, MITOCHONDRIAL"/>
    <property type="match status" value="1"/>
</dbReference>
<dbReference type="Proteomes" id="UP000463983">
    <property type="component" value="Chromosome"/>
</dbReference>
<dbReference type="InterPro" id="IPR019813">
    <property type="entry name" value="Translation_initiation_fac3_CS"/>
</dbReference>
<gene>
    <name evidence="8" type="ORF">MICH65_0657</name>
</gene>
<evidence type="ECO:0000259" key="6">
    <source>
        <dbReference type="Pfam" id="PF00707"/>
    </source>
</evidence>
<reference evidence="9" key="1">
    <citation type="journal article" date="2020" name="Microorganisms">
        <title>Complete Genome of a Member of a New Bacterial Lineage in the Microgenomates Group Reveals an Unusual Nucleotide Composition Disparity Between Two Strands of DNA and Limited Metabolic Potential.</title>
        <authorList>
            <person name="Kadnikov V.V."/>
            <person name="Mardanov A.V."/>
            <person name="Beletsky A.V."/>
            <person name="Karnachuk O.V."/>
            <person name="Ravin N.V."/>
        </authorList>
    </citation>
    <scope>NUCLEOTIDE SEQUENCE [LARGE SCALE GENOMIC DNA]</scope>
</reference>
<evidence type="ECO:0000313" key="9">
    <source>
        <dbReference type="Proteomes" id="UP000463983"/>
    </source>
</evidence>
<dbReference type="InterPro" id="IPR036787">
    <property type="entry name" value="T_IF-3_N_sf"/>
</dbReference>
<sequence length="151" mass="17243">MSRDKALALAREQGLDLILVAEKANPPVAKIIDFSKFKYQQSKKTKSGTTKTKATNVKEVRFTPFMAENDFNTRLERAREFLADGHKVKLVVKFTGRQITRKEFGISQMDKAVQSLSDIAKLEQDPKWLGKLYVGQIKPTKQIKKDEQDQN</sequence>
<evidence type="ECO:0000256" key="2">
    <source>
        <dbReference type="ARBA" id="ARBA00022540"/>
    </source>
</evidence>
<dbReference type="Pfam" id="PF00707">
    <property type="entry name" value="IF3_C"/>
    <property type="match status" value="1"/>
</dbReference>
<keyword evidence="9" id="KW-1185">Reference proteome</keyword>
<accession>A0A857NHT8</accession>
<comment type="similarity">
    <text evidence="1 5">Belongs to the IF-3 family.</text>
</comment>
<dbReference type="InterPro" id="IPR036788">
    <property type="entry name" value="T_IF-3_C_sf"/>
</dbReference>
<dbReference type="GO" id="GO:0003743">
    <property type="term" value="F:translation initiation factor activity"/>
    <property type="evidence" value="ECO:0007669"/>
    <property type="project" value="UniProtKB-UniRule"/>
</dbReference>
<comment type="subunit">
    <text evidence="5">Monomer.</text>
</comment>
<dbReference type="GO" id="GO:0005737">
    <property type="term" value="C:cytoplasm"/>
    <property type="evidence" value="ECO:0007669"/>
    <property type="project" value="UniProtKB-SubCell"/>
</dbReference>